<keyword evidence="9" id="KW-0408">Iron</keyword>
<organism evidence="14 15">
    <name type="scientific">Commensalibacter papalotli</name>
    <name type="common">ex Servin-Garciduenas et al. 2014</name>
    <dbReference type="NCBI Taxonomy" id="1208583"/>
    <lineage>
        <taxon>Bacteria</taxon>
        <taxon>Pseudomonadati</taxon>
        <taxon>Pseudomonadota</taxon>
        <taxon>Alphaproteobacteria</taxon>
        <taxon>Acetobacterales</taxon>
        <taxon>Acetobacteraceae</taxon>
    </lineage>
</organism>
<keyword evidence="7" id="KW-0479">Metal-binding</keyword>
<dbReference type="AlphaFoldDB" id="W7E831"/>
<evidence type="ECO:0000256" key="3">
    <source>
        <dbReference type="ARBA" id="ARBA00006490"/>
    </source>
</evidence>
<dbReference type="Gene3D" id="1.10.260.50">
    <property type="match status" value="1"/>
</dbReference>
<dbReference type="InterPro" id="IPR015422">
    <property type="entry name" value="PyrdxlP-dep_Trfase_small"/>
</dbReference>
<dbReference type="PANTHER" id="PTHR11601">
    <property type="entry name" value="CYSTEINE DESULFURYLASE FAMILY MEMBER"/>
    <property type="match status" value="1"/>
</dbReference>
<dbReference type="PIRSF" id="PIRSF005572">
    <property type="entry name" value="NifS"/>
    <property type="match status" value="1"/>
</dbReference>
<dbReference type="PANTHER" id="PTHR11601:SF34">
    <property type="entry name" value="CYSTEINE DESULFURASE"/>
    <property type="match status" value="1"/>
</dbReference>
<comment type="caution">
    <text evidence="14">The sequence shown here is derived from an EMBL/GenBank/DDBJ whole genome shotgun (WGS) entry which is preliminary data.</text>
</comment>
<dbReference type="InterPro" id="IPR000192">
    <property type="entry name" value="Aminotrans_V_dom"/>
</dbReference>
<evidence type="ECO:0000259" key="13">
    <source>
        <dbReference type="Pfam" id="PF00266"/>
    </source>
</evidence>
<keyword evidence="15" id="KW-1185">Reference proteome</keyword>
<feature type="domain" description="Aminotransferase class V" evidence="13">
    <location>
        <begin position="5"/>
        <end position="369"/>
    </location>
</feature>
<protein>
    <recommendedName>
        <fullName evidence="5">Cysteine desulfurase</fullName>
        <ecNumber evidence="4">2.8.1.7</ecNumber>
    </recommendedName>
</protein>
<comment type="function">
    <text evidence="2">Catalyzes the removal of elemental sulfur atoms from cysteine to produce alanine. Seems to participate in the biosynthesis of the nitrogenase metalloclusters by providing the inorganic sulfur required for the Fe-S core formation.</text>
</comment>
<dbReference type="STRING" id="1208583.COMX_06130"/>
<reference evidence="14 15" key="1">
    <citation type="journal article" date="2014" name="Genome Announc.">
        <title>Draft Genome Sequence of Commensalibacter papalotli MX01, a Symbiont Identified from the Guts of Overwintering Monarch Butterflies.</title>
        <authorList>
            <person name="Servin-Garciduenas L.E."/>
            <person name="Sanchez-Quinto A."/>
            <person name="Martinez-Romero E."/>
        </authorList>
    </citation>
    <scope>NUCLEOTIDE SEQUENCE [LARGE SCALE GENOMIC DNA]</scope>
    <source>
        <strain evidence="15">MX-MONARCH01</strain>
    </source>
</reference>
<dbReference type="GO" id="GO:0031071">
    <property type="term" value="F:cysteine desulfurase activity"/>
    <property type="evidence" value="ECO:0007669"/>
    <property type="project" value="UniProtKB-EC"/>
</dbReference>
<dbReference type="GO" id="GO:0046872">
    <property type="term" value="F:metal ion binding"/>
    <property type="evidence" value="ECO:0007669"/>
    <property type="project" value="UniProtKB-KW"/>
</dbReference>
<comment type="similarity">
    <text evidence="3">Belongs to the class-V pyridoxal-phosphate-dependent aminotransferase family. NifS/IscS subfamily.</text>
</comment>
<keyword evidence="10" id="KW-0411">Iron-sulfur</keyword>
<evidence type="ECO:0000256" key="1">
    <source>
        <dbReference type="ARBA" id="ARBA00001933"/>
    </source>
</evidence>
<dbReference type="Pfam" id="PF00266">
    <property type="entry name" value="Aminotran_5"/>
    <property type="match status" value="1"/>
</dbReference>
<evidence type="ECO:0000256" key="7">
    <source>
        <dbReference type="ARBA" id="ARBA00022723"/>
    </source>
</evidence>
<gene>
    <name evidence="14" type="ORF">COMX_06130</name>
</gene>
<evidence type="ECO:0000256" key="12">
    <source>
        <dbReference type="RuleBase" id="RU004504"/>
    </source>
</evidence>
<name>W7E831_9PROT</name>
<evidence type="ECO:0000256" key="11">
    <source>
        <dbReference type="ARBA" id="ARBA00050776"/>
    </source>
</evidence>
<comment type="cofactor">
    <cofactor evidence="1 12">
        <name>pyridoxal 5'-phosphate</name>
        <dbReference type="ChEBI" id="CHEBI:597326"/>
    </cofactor>
</comment>
<dbReference type="Proteomes" id="UP000019250">
    <property type="component" value="Unassembled WGS sequence"/>
</dbReference>
<accession>W7E831</accession>
<comment type="catalytic activity">
    <reaction evidence="11">
        <text>(sulfur carrier)-H + L-cysteine = (sulfur carrier)-SH + L-alanine</text>
        <dbReference type="Rhea" id="RHEA:43892"/>
        <dbReference type="Rhea" id="RHEA-COMP:14737"/>
        <dbReference type="Rhea" id="RHEA-COMP:14739"/>
        <dbReference type="ChEBI" id="CHEBI:29917"/>
        <dbReference type="ChEBI" id="CHEBI:35235"/>
        <dbReference type="ChEBI" id="CHEBI:57972"/>
        <dbReference type="ChEBI" id="CHEBI:64428"/>
        <dbReference type="EC" id="2.8.1.7"/>
    </reaction>
</comment>
<dbReference type="PROSITE" id="PS00595">
    <property type="entry name" value="AA_TRANSFER_CLASS_5"/>
    <property type="match status" value="1"/>
</dbReference>
<dbReference type="InterPro" id="IPR016454">
    <property type="entry name" value="Cysteine_dSase"/>
</dbReference>
<dbReference type="InterPro" id="IPR015424">
    <property type="entry name" value="PyrdxlP-dep_Trfase"/>
</dbReference>
<dbReference type="Gene3D" id="3.40.640.10">
    <property type="entry name" value="Type I PLP-dependent aspartate aminotransferase-like (Major domain)"/>
    <property type="match status" value="1"/>
</dbReference>
<evidence type="ECO:0000256" key="10">
    <source>
        <dbReference type="ARBA" id="ARBA00023014"/>
    </source>
</evidence>
<dbReference type="Gene3D" id="3.90.1150.10">
    <property type="entry name" value="Aspartate Aminotransferase, domain 1"/>
    <property type="match status" value="1"/>
</dbReference>
<keyword evidence="14" id="KW-0032">Aminotransferase</keyword>
<evidence type="ECO:0000313" key="15">
    <source>
        <dbReference type="Proteomes" id="UP000019250"/>
    </source>
</evidence>
<dbReference type="GO" id="GO:0008483">
    <property type="term" value="F:transaminase activity"/>
    <property type="evidence" value="ECO:0007669"/>
    <property type="project" value="UniProtKB-KW"/>
</dbReference>
<dbReference type="eggNOG" id="COG1104">
    <property type="taxonomic scope" value="Bacteria"/>
</dbReference>
<dbReference type="EMBL" id="ATSX01000001">
    <property type="protein sequence ID" value="EUK19306.1"/>
    <property type="molecule type" value="Genomic_DNA"/>
</dbReference>
<evidence type="ECO:0000256" key="2">
    <source>
        <dbReference type="ARBA" id="ARBA00003120"/>
    </source>
</evidence>
<dbReference type="GO" id="GO:0051536">
    <property type="term" value="F:iron-sulfur cluster binding"/>
    <property type="evidence" value="ECO:0007669"/>
    <property type="project" value="UniProtKB-KW"/>
</dbReference>
<dbReference type="RefSeq" id="WP_051461920.1">
    <property type="nucleotide sequence ID" value="NZ_ATSX01000001.1"/>
</dbReference>
<evidence type="ECO:0000256" key="9">
    <source>
        <dbReference type="ARBA" id="ARBA00023004"/>
    </source>
</evidence>
<evidence type="ECO:0000256" key="8">
    <source>
        <dbReference type="ARBA" id="ARBA00022898"/>
    </source>
</evidence>
<dbReference type="InterPro" id="IPR020578">
    <property type="entry name" value="Aminotrans_V_PyrdxlP_BS"/>
</dbReference>
<keyword evidence="6 14" id="KW-0808">Transferase</keyword>
<sequence>MDHAIYLDYQATTPCDPRVVEEMLPYFSNLFGNAHSEHALGQQASIGVENARQQVADLLGVTPSEIVFTSGATEANNIAIQGTVRYLLKQGATARRVITIVSEHKSVLEVVNSLAELGIEIVTLPVNREGIVDQENLRKSLEIPTLLVSVMAANNETSVLQPITRLAQLAHEYRALFHCDMAQIIGKTVDRFSMEYIDLASISGHKFYGPKGIGTLYVRRKPRVRVSPLFYGGYQERGLRSGTLPVPLIVGLGKACEIVKREGPQEALRLQHYKNQLLQALQSEFPRIQVNGSIENSLPGSINLYFPGIRALDLFKRIPHLYLSTGSACTISSLVPSYVLTAMGISAEQAVQSFRLSFGRMTKNTQVKQVIDALTCAYGELMAGR</sequence>
<dbReference type="PATRIC" id="fig|1208583.4.peg.1240"/>
<dbReference type="SUPFAM" id="SSF53383">
    <property type="entry name" value="PLP-dependent transferases"/>
    <property type="match status" value="1"/>
</dbReference>
<evidence type="ECO:0000313" key="14">
    <source>
        <dbReference type="EMBL" id="EUK19306.1"/>
    </source>
</evidence>
<evidence type="ECO:0000256" key="6">
    <source>
        <dbReference type="ARBA" id="ARBA00022679"/>
    </source>
</evidence>
<dbReference type="EC" id="2.8.1.7" evidence="4"/>
<evidence type="ECO:0000256" key="5">
    <source>
        <dbReference type="ARBA" id="ARBA00013558"/>
    </source>
</evidence>
<dbReference type="OrthoDB" id="9808002at2"/>
<proteinExistence type="inferred from homology"/>
<keyword evidence="8" id="KW-0663">Pyridoxal phosphate</keyword>
<dbReference type="InterPro" id="IPR015421">
    <property type="entry name" value="PyrdxlP-dep_Trfase_major"/>
</dbReference>
<evidence type="ECO:0000256" key="4">
    <source>
        <dbReference type="ARBA" id="ARBA00012239"/>
    </source>
</evidence>